<dbReference type="Gene3D" id="3.20.20.80">
    <property type="entry name" value="Glycosidases"/>
    <property type="match status" value="2"/>
</dbReference>
<dbReference type="EC" id="3.2.1.8" evidence="10"/>
<dbReference type="PROSITE" id="PS51760">
    <property type="entry name" value="GH10_2"/>
    <property type="match status" value="1"/>
</dbReference>
<protein>
    <recommendedName>
        <fullName evidence="10">Beta-xylanase</fullName>
        <ecNumber evidence="10">3.2.1.8</ecNumber>
    </recommendedName>
</protein>
<dbReference type="PANTHER" id="PTHR31490:SF88">
    <property type="entry name" value="BETA-XYLANASE"/>
    <property type="match status" value="1"/>
</dbReference>
<dbReference type="Proteomes" id="UP000266118">
    <property type="component" value="Chromosome"/>
</dbReference>
<keyword evidence="8 10" id="KW-0624">Polysaccharide degradation</keyword>
<dbReference type="GO" id="GO:0045493">
    <property type="term" value="P:xylan catabolic process"/>
    <property type="evidence" value="ECO:0007669"/>
    <property type="project" value="UniProtKB-KW"/>
</dbReference>
<comment type="catalytic activity">
    <reaction evidence="1 10">
        <text>Endohydrolysis of (1-&gt;4)-beta-D-xylosidic linkages in xylans.</text>
        <dbReference type="EC" id="3.2.1.8"/>
    </reaction>
</comment>
<dbReference type="SUPFAM" id="SSF51445">
    <property type="entry name" value="(Trans)glycosidases"/>
    <property type="match status" value="1"/>
</dbReference>
<dbReference type="PROSITE" id="PS51257">
    <property type="entry name" value="PROKAR_LIPOPROTEIN"/>
    <property type="match status" value="1"/>
</dbReference>
<keyword evidence="4" id="KW-0732">Signal</keyword>
<dbReference type="InterPro" id="IPR008979">
    <property type="entry name" value="Galactose-bd-like_sf"/>
</dbReference>
<dbReference type="InterPro" id="IPR017853">
    <property type="entry name" value="GH"/>
</dbReference>
<keyword evidence="13" id="KW-1185">Reference proteome</keyword>
<evidence type="ECO:0000256" key="6">
    <source>
        <dbReference type="ARBA" id="ARBA00023277"/>
    </source>
</evidence>
<evidence type="ECO:0000256" key="7">
    <source>
        <dbReference type="ARBA" id="ARBA00023295"/>
    </source>
</evidence>
<dbReference type="InterPro" id="IPR001000">
    <property type="entry name" value="GH10_dom"/>
</dbReference>
<dbReference type="PROSITE" id="PS00591">
    <property type="entry name" value="GH10_1"/>
    <property type="match status" value="1"/>
</dbReference>
<name>A0A386HQR4_9BACT</name>
<comment type="similarity">
    <text evidence="2 10">Belongs to the glycosyl hydrolase 10 (cellulase F) family.</text>
</comment>
<evidence type="ECO:0000256" key="10">
    <source>
        <dbReference type="RuleBase" id="RU361174"/>
    </source>
</evidence>
<evidence type="ECO:0000259" key="11">
    <source>
        <dbReference type="PROSITE" id="PS51760"/>
    </source>
</evidence>
<dbReference type="Pfam" id="PF00331">
    <property type="entry name" value="Glyco_hydro_10"/>
    <property type="match status" value="2"/>
</dbReference>
<evidence type="ECO:0000256" key="3">
    <source>
        <dbReference type="ARBA" id="ARBA00022651"/>
    </source>
</evidence>
<accession>A0A386HQR4</accession>
<dbReference type="InterPro" id="IPR044846">
    <property type="entry name" value="GH10"/>
</dbReference>
<dbReference type="Gene3D" id="2.60.120.260">
    <property type="entry name" value="Galactose-binding domain-like"/>
    <property type="match status" value="1"/>
</dbReference>
<evidence type="ECO:0000256" key="4">
    <source>
        <dbReference type="ARBA" id="ARBA00022729"/>
    </source>
</evidence>
<evidence type="ECO:0000256" key="8">
    <source>
        <dbReference type="ARBA" id="ARBA00023326"/>
    </source>
</evidence>
<evidence type="ECO:0000256" key="2">
    <source>
        <dbReference type="ARBA" id="ARBA00007495"/>
    </source>
</evidence>
<evidence type="ECO:0000313" key="12">
    <source>
        <dbReference type="EMBL" id="AYD48022.1"/>
    </source>
</evidence>
<feature type="active site" description="Nucleophile" evidence="9">
    <location>
        <position position="476"/>
    </location>
</feature>
<dbReference type="KEGG" id="ark:D6B99_10740"/>
<keyword evidence="3" id="KW-0858">Xylan degradation</keyword>
<dbReference type="PANTHER" id="PTHR31490">
    <property type="entry name" value="GLYCOSYL HYDROLASE"/>
    <property type="match status" value="1"/>
</dbReference>
<keyword evidence="5 10" id="KW-0378">Hydrolase</keyword>
<proteinExistence type="inferred from homology"/>
<dbReference type="SMART" id="SM00633">
    <property type="entry name" value="Glyco_10"/>
    <property type="match status" value="1"/>
</dbReference>
<sequence>MKNNNKNLFILAVLLVITMLASCYKYKPLDFSINKPDEVAAQENIDAYPALKSYIDSTAYPDFKLGAAVSLADYVKKGVMYRMVNRNFQEIVLGYAMKHGAVVQADGSLNLDNVNELMQAAKSAGISLYGHTLCWHANQNATYLNNLIAPDTTSSTGPGWVLVTANDFETDNNANYQVNGSGVTTTFSAVGEGGYGTGRALKITNPTVRTNDWEVQFFLKFSPAVQVGEKYQLKMDVRSDAPETYATQAQITPGVYKYWNFFGAVPSASTWSTYTKEITVTSDMATSGAIAFNLGKGATTYYIDNISLMKYSATGAVTTVDKTPEQKKQIISNALDKWISGIVTDCKGYVKAWDVVNEPMDDGNPYNLKSGIGKKLTSDEFFWQDYLGKDYAVEAFTLARKYGNPGDKLFINDYGLESNLDKSKGLIQFVNYIETNGAKVDGIGTQMHIDINADSSKIIQMFKLLAATGKLIRISELDIGLGNNTQTADATSAQYLAQAKMYKFVIDQYFQNIPAKQRYGITIWSPLDSPASSSWRAGEPIGLWTEGYVRKLAYAYVAEAIKENLGK</sequence>
<keyword evidence="7 10" id="KW-0326">Glycosidase</keyword>
<dbReference type="OrthoDB" id="1032269at2"/>
<evidence type="ECO:0000256" key="1">
    <source>
        <dbReference type="ARBA" id="ARBA00000681"/>
    </source>
</evidence>
<organism evidence="12 13">
    <name type="scientific">Arachidicoccus soli</name>
    <dbReference type="NCBI Taxonomy" id="2341117"/>
    <lineage>
        <taxon>Bacteria</taxon>
        <taxon>Pseudomonadati</taxon>
        <taxon>Bacteroidota</taxon>
        <taxon>Chitinophagia</taxon>
        <taxon>Chitinophagales</taxon>
        <taxon>Chitinophagaceae</taxon>
        <taxon>Arachidicoccus</taxon>
    </lineage>
</organism>
<dbReference type="InterPro" id="IPR031158">
    <property type="entry name" value="GH10_AS"/>
</dbReference>
<dbReference type="PRINTS" id="PR00134">
    <property type="entry name" value="GLHYDRLASE10"/>
</dbReference>
<dbReference type="EMBL" id="CP032489">
    <property type="protein sequence ID" value="AYD48022.1"/>
    <property type="molecule type" value="Genomic_DNA"/>
</dbReference>
<reference evidence="12 13" key="1">
    <citation type="submission" date="2018-09" db="EMBL/GenBank/DDBJ databases">
        <title>Arachidicoccus sp. nov., a bacterium isolated from soil.</title>
        <authorList>
            <person name="Weon H.-Y."/>
            <person name="Kwon S.-W."/>
            <person name="Lee S.A."/>
        </authorList>
    </citation>
    <scope>NUCLEOTIDE SEQUENCE [LARGE SCALE GENOMIC DNA]</scope>
    <source>
        <strain evidence="12 13">KIS59-12</strain>
    </source>
</reference>
<dbReference type="GO" id="GO:0031176">
    <property type="term" value="F:endo-1,4-beta-xylanase activity"/>
    <property type="evidence" value="ECO:0007669"/>
    <property type="project" value="UniProtKB-EC"/>
</dbReference>
<feature type="domain" description="GH10" evidence="11">
    <location>
        <begin position="57"/>
        <end position="560"/>
    </location>
</feature>
<dbReference type="SUPFAM" id="SSF49785">
    <property type="entry name" value="Galactose-binding domain-like"/>
    <property type="match status" value="1"/>
</dbReference>
<dbReference type="RefSeq" id="WP_119988071.1">
    <property type="nucleotide sequence ID" value="NZ_CP032489.1"/>
</dbReference>
<evidence type="ECO:0000256" key="5">
    <source>
        <dbReference type="ARBA" id="ARBA00022801"/>
    </source>
</evidence>
<gene>
    <name evidence="12" type="ORF">D6B99_10740</name>
</gene>
<evidence type="ECO:0000313" key="13">
    <source>
        <dbReference type="Proteomes" id="UP000266118"/>
    </source>
</evidence>
<dbReference type="AlphaFoldDB" id="A0A386HQR4"/>
<evidence type="ECO:0000256" key="9">
    <source>
        <dbReference type="PROSITE-ProRule" id="PRU10061"/>
    </source>
</evidence>
<keyword evidence="6 10" id="KW-0119">Carbohydrate metabolism</keyword>